<evidence type="ECO:0000259" key="3">
    <source>
        <dbReference type="PROSITE" id="PS50869"/>
    </source>
</evidence>
<feature type="chain" id="PRO_5027997928" evidence="2">
    <location>
        <begin position="20"/>
        <end position="237"/>
    </location>
</feature>
<dbReference type="KEGG" id="bbel:109487956"/>
<organism evidence="4 5">
    <name type="scientific">Branchiostoma belcheri</name>
    <name type="common">Amphioxus</name>
    <dbReference type="NCBI Taxonomy" id="7741"/>
    <lineage>
        <taxon>Eukaryota</taxon>
        <taxon>Metazoa</taxon>
        <taxon>Chordata</taxon>
        <taxon>Cephalochordata</taxon>
        <taxon>Leptocardii</taxon>
        <taxon>Amphioxiformes</taxon>
        <taxon>Branchiostomatidae</taxon>
        <taxon>Branchiostoma</taxon>
    </lineage>
</organism>
<dbReference type="GeneID" id="109487956"/>
<keyword evidence="1" id="KW-1015">Disulfide bond</keyword>
<dbReference type="AlphaFoldDB" id="A0A6P5A302"/>
<protein>
    <submittedName>
        <fullName evidence="5">Uncharacterized protein LOC109487956</fullName>
    </submittedName>
</protein>
<dbReference type="RefSeq" id="XP_019647635.1">
    <property type="nucleotide sequence ID" value="XM_019792076.1"/>
</dbReference>
<dbReference type="Pfam" id="PF04089">
    <property type="entry name" value="BRICHOS"/>
    <property type="match status" value="1"/>
</dbReference>
<keyword evidence="4" id="KW-1185">Reference proteome</keyword>
<gene>
    <name evidence="5" type="primary">LOC109487956</name>
</gene>
<dbReference type="PROSITE" id="PS50869">
    <property type="entry name" value="BRICHOS"/>
    <property type="match status" value="1"/>
</dbReference>
<proteinExistence type="predicted"/>
<reference evidence="5" key="1">
    <citation type="submission" date="2025-08" db="UniProtKB">
        <authorList>
            <consortium name="RefSeq"/>
        </authorList>
    </citation>
    <scope>IDENTIFICATION</scope>
    <source>
        <tissue evidence="5">Gonad</tissue>
    </source>
</reference>
<keyword evidence="2" id="KW-0732">Signal</keyword>
<dbReference type="Proteomes" id="UP000515135">
    <property type="component" value="Unplaced"/>
</dbReference>
<evidence type="ECO:0000313" key="5">
    <source>
        <dbReference type="RefSeq" id="XP_019647635.1"/>
    </source>
</evidence>
<dbReference type="OrthoDB" id="10046202at2759"/>
<dbReference type="InterPro" id="IPR007084">
    <property type="entry name" value="BRICHOS_dom"/>
</dbReference>
<accession>A0A6P5A302</accession>
<evidence type="ECO:0000256" key="2">
    <source>
        <dbReference type="SAM" id="SignalP"/>
    </source>
</evidence>
<name>A0A6P5A302_BRABE</name>
<feature type="signal peptide" evidence="2">
    <location>
        <begin position="1"/>
        <end position="19"/>
    </location>
</feature>
<evidence type="ECO:0000256" key="1">
    <source>
        <dbReference type="ARBA" id="ARBA00023157"/>
    </source>
</evidence>
<feature type="domain" description="BRICHOS" evidence="3">
    <location>
        <begin position="84"/>
        <end position="188"/>
    </location>
</feature>
<evidence type="ECO:0000313" key="4">
    <source>
        <dbReference type="Proteomes" id="UP000515135"/>
    </source>
</evidence>
<sequence length="237" mass="25528">MGLLATVSLLVICSVSAQAYVLPGRPYPKPWLPPPYLPRPFPEYPAPDGMDGRVRRAVDEVAPQEGLFYVDVINQVEAFEVTEDDLTDHVTALMDAKRGVAVYKDMTQEVCMISRLDDSILPANAQQAKQFKIKVLTQAEEEAYISAVEDAGQRPVLMISTGAQVENLGEVAGQAAADLCGDYPAYELVPAGPHRTRRIVPLIVRGAVALGRSRAFRAAVVAGATLLLTGDTPAGRN</sequence>